<keyword evidence="3" id="KW-1185">Reference proteome</keyword>
<dbReference type="EMBL" id="NHNT01000007">
    <property type="protein sequence ID" value="OUZ38689.1"/>
    <property type="molecule type" value="Genomic_DNA"/>
</dbReference>
<dbReference type="Proteomes" id="UP000196594">
    <property type="component" value="Unassembled WGS sequence"/>
</dbReference>
<name>A0ABX3ZG61_9BACL</name>
<sequence length="231" mass="25540">MLYLTLLVGLVLIVMTTKLTQKFNFSGIWLIVGQISASLIIVLFGDLEVSYINQIELGLLAIPFSLLFLVGFTNVMNIEKEQQPLILLLPCISLLCLSIAALLMGYTFASISGLFAVLTIMLCAFISGKKFLGRTFTTSIGFVIAVLSLSLLKLSFVTIYIPIFTLALPLVIYLFLQNRLNSAQSMIISASVAVLFGLLMFVIPFNIIWYLVVGATVILAISQFSRKYRFI</sequence>
<keyword evidence="1" id="KW-0472">Membrane</keyword>
<feature type="transmembrane region" description="Helical" evidence="1">
    <location>
        <begin position="87"/>
        <end position="119"/>
    </location>
</feature>
<organism evidence="2 3">
    <name type="scientific">Solibacillus kalamii</name>
    <dbReference type="NCBI Taxonomy" id="1748298"/>
    <lineage>
        <taxon>Bacteria</taxon>
        <taxon>Bacillati</taxon>
        <taxon>Bacillota</taxon>
        <taxon>Bacilli</taxon>
        <taxon>Bacillales</taxon>
        <taxon>Caryophanaceae</taxon>
        <taxon>Solibacillus</taxon>
    </lineage>
</organism>
<gene>
    <name evidence="2" type="ORF">CBM15_11285</name>
</gene>
<keyword evidence="1" id="KW-0812">Transmembrane</keyword>
<evidence type="ECO:0000313" key="2">
    <source>
        <dbReference type="EMBL" id="OUZ38689.1"/>
    </source>
</evidence>
<evidence type="ECO:0000313" key="3">
    <source>
        <dbReference type="Proteomes" id="UP000196594"/>
    </source>
</evidence>
<keyword evidence="1" id="KW-1133">Transmembrane helix</keyword>
<evidence type="ECO:0000256" key="1">
    <source>
        <dbReference type="SAM" id="Phobius"/>
    </source>
</evidence>
<protein>
    <submittedName>
        <fullName evidence="2">UDP-N-acetylmuramyl pentapeptide phosphotransferase</fullName>
    </submittedName>
</protein>
<accession>A0ABX3ZG61</accession>
<comment type="caution">
    <text evidence="2">The sequence shown here is derived from an EMBL/GenBank/DDBJ whole genome shotgun (WGS) entry which is preliminary data.</text>
</comment>
<reference evidence="2 3" key="1">
    <citation type="journal article" date="2017" name="Int. J. Syst. Evol. Microbiol.">
        <title>Solibacillus kalamii sp. nov., isolated from a high-efficiency particulate arrestance filter system used in the International Space Station.</title>
        <authorList>
            <person name="Checinska Sielaff A."/>
            <person name="Kumar R.M."/>
            <person name="Pal D."/>
            <person name="Mayilraj S."/>
            <person name="Venkateswaran K."/>
        </authorList>
    </citation>
    <scope>NUCLEOTIDE SEQUENCE [LARGE SCALE GENOMIC DNA]</scope>
    <source>
        <strain evidence="2 3">ISSFR-015</strain>
    </source>
</reference>
<proteinExistence type="predicted"/>
<dbReference type="RefSeq" id="WP_087617590.1">
    <property type="nucleotide sequence ID" value="NZ_JAFBEY010000005.1"/>
</dbReference>
<feature type="transmembrane region" description="Helical" evidence="1">
    <location>
        <begin position="26"/>
        <end position="45"/>
    </location>
</feature>
<feature type="transmembrane region" description="Helical" evidence="1">
    <location>
        <begin position="157"/>
        <end position="176"/>
    </location>
</feature>
<feature type="transmembrane region" description="Helical" evidence="1">
    <location>
        <begin position="57"/>
        <end position="75"/>
    </location>
</feature>